<dbReference type="Gene3D" id="3.40.50.12370">
    <property type="match status" value="1"/>
</dbReference>
<keyword evidence="5" id="KW-1185">Reference proteome</keyword>
<sequence>MSIKTILFHLNNDSQLEARIEAALGLAVEHDAHLIGLYTIAQVTVPTSFMGYVPPEFIEHSRKIEEDNAAEAKAKLEKLSAKVDRTVEVIVAEGYAPDLINEYALSVDLVIVGQGDPDAENNAQTRYIAQEIVVSSPRPVLIIPFAGNYRNFGSHVLVGWNNTRESSLALHEALPFLKKAEKVTLVRVNATEDESVKTDHIMAHLERHGIKATFKSGHWPGIDVGDAILDALVDYSGNMLVLGAYGHSRLREMILGGVTKNILEHMTAPVLFAH</sequence>
<dbReference type="PANTHER" id="PTHR46268">
    <property type="entry name" value="STRESS RESPONSE PROTEIN NHAX"/>
    <property type="match status" value="1"/>
</dbReference>
<feature type="domain" description="UspA" evidence="3">
    <location>
        <begin position="4"/>
        <end position="144"/>
    </location>
</feature>
<dbReference type="RefSeq" id="WP_161315803.1">
    <property type="nucleotide sequence ID" value="NZ_WTUW01000002.1"/>
</dbReference>
<dbReference type="Proteomes" id="UP000476030">
    <property type="component" value="Unassembled WGS sequence"/>
</dbReference>
<evidence type="ECO:0000259" key="3">
    <source>
        <dbReference type="Pfam" id="PF00582"/>
    </source>
</evidence>
<dbReference type="PANTHER" id="PTHR46268:SF15">
    <property type="entry name" value="UNIVERSAL STRESS PROTEIN HP_0031"/>
    <property type="match status" value="1"/>
</dbReference>
<comment type="similarity">
    <text evidence="1">Belongs to the universal stress protein A family.</text>
</comment>
<evidence type="ECO:0000313" key="4">
    <source>
        <dbReference type="EMBL" id="MZR31285.1"/>
    </source>
</evidence>
<dbReference type="InterPro" id="IPR006016">
    <property type="entry name" value="UspA"/>
</dbReference>
<accession>A0A6L8W868</accession>
<dbReference type="CDD" id="cd00293">
    <property type="entry name" value="USP-like"/>
    <property type="match status" value="1"/>
</dbReference>
<feature type="domain" description="UspA" evidence="3">
    <location>
        <begin position="223"/>
        <end position="272"/>
    </location>
</feature>
<evidence type="ECO:0000256" key="1">
    <source>
        <dbReference type="ARBA" id="ARBA00008791"/>
    </source>
</evidence>
<gene>
    <name evidence="4" type="ORF">GQE98_11645</name>
</gene>
<feature type="coiled-coil region" evidence="2">
    <location>
        <begin position="62"/>
        <end position="89"/>
    </location>
</feature>
<dbReference type="AlphaFoldDB" id="A0A6L8W868"/>
<comment type="caution">
    <text evidence="4">The sequence shown here is derived from an EMBL/GenBank/DDBJ whole genome shotgun (WGS) entry which is preliminary data.</text>
</comment>
<reference evidence="4 5" key="1">
    <citation type="submission" date="2019-12" db="EMBL/GenBank/DDBJ databases">
        <title>Snethiella sp. nov. sp. isolated from sea sand.</title>
        <authorList>
            <person name="Kim J."/>
            <person name="Jeong S.E."/>
            <person name="Jung H.S."/>
            <person name="Jeon C.O."/>
        </authorList>
    </citation>
    <scope>NUCLEOTIDE SEQUENCE [LARGE SCALE GENOMIC DNA]</scope>
    <source>
        <strain evidence="4 5">DP05</strain>
    </source>
</reference>
<dbReference type="SUPFAM" id="SSF52402">
    <property type="entry name" value="Adenine nucleotide alpha hydrolases-like"/>
    <property type="match status" value="2"/>
</dbReference>
<dbReference type="Pfam" id="PF00582">
    <property type="entry name" value="Usp"/>
    <property type="match status" value="2"/>
</dbReference>
<name>A0A6L8W868_9PROT</name>
<dbReference type="EMBL" id="WTUW01000002">
    <property type="protein sequence ID" value="MZR31285.1"/>
    <property type="molecule type" value="Genomic_DNA"/>
</dbReference>
<organism evidence="4 5">
    <name type="scientific">Sneathiella litorea</name>
    <dbReference type="NCBI Taxonomy" id="2606216"/>
    <lineage>
        <taxon>Bacteria</taxon>
        <taxon>Pseudomonadati</taxon>
        <taxon>Pseudomonadota</taxon>
        <taxon>Alphaproteobacteria</taxon>
        <taxon>Sneathiellales</taxon>
        <taxon>Sneathiellaceae</taxon>
        <taxon>Sneathiella</taxon>
    </lineage>
</organism>
<keyword evidence="2" id="KW-0175">Coiled coil</keyword>
<evidence type="ECO:0000313" key="5">
    <source>
        <dbReference type="Proteomes" id="UP000476030"/>
    </source>
</evidence>
<protein>
    <recommendedName>
        <fullName evidence="3">UspA domain-containing protein</fullName>
    </recommendedName>
</protein>
<evidence type="ECO:0000256" key="2">
    <source>
        <dbReference type="SAM" id="Coils"/>
    </source>
</evidence>
<proteinExistence type="inferred from homology"/>